<evidence type="ECO:0000313" key="2">
    <source>
        <dbReference type="Proteomes" id="UP001176961"/>
    </source>
</evidence>
<protein>
    <submittedName>
        <fullName evidence="1">Uncharacterized protein</fullName>
    </submittedName>
</protein>
<dbReference type="EMBL" id="CATQJL010000223">
    <property type="protein sequence ID" value="CAJ0599625.1"/>
    <property type="molecule type" value="Genomic_DNA"/>
</dbReference>
<comment type="caution">
    <text evidence="1">The sequence shown here is derived from an EMBL/GenBank/DDBJ whole genome shotgun (WGS) entry which is preliminary data.</text>
</comment>
<reference evidence="1" key="1">
    <citation type="submission" date="2023-07" db="EMBL/GenBank/DDBJ databases">
        <authorList>
            <consortium name="CYATHOMIX"/>
        </authorList>
    </citation>
    <scope>NUCLEOTIDE SEQUENCE</scope>
    <source>
        <strain evidence="1">N/A</strain>
    </source>
</reference>
<gene>
    <name evidence="1" type="ORF">CYNAS_LOCUS11608</name>
</gene>
<evidence type="ECO:0000313" key="1">
    <source>
        <dbReference type="EMBL" id="CAJ0599625.1"/>
    </source>
</evidence>
<organism evidence="1 2">
    <name type="scientific">Cylicocyclus nassatus</name>
    <name type="common">Nematode worm</name>
    <dbReference type="NCBI Taxonomy" id="53992"/>
    <lineage>
        <taxon>Eukaryota</taxon>
        <taxon>Metazoa</taxon>
        <taxon>Ecdysozoa</taxon>
        <taxon>Nematoda</taxon>
        <taxon>Chromadorea</taxon>
        <taxon>Rhabditida</taxon>
        <taxon>Rhabditina</taxon>
        <taxon>Rhabditomorpha</taxon>
        <taxon>Strongyloidea</taxon>
        <taxon>Strongylidae</taxon>
        <taxon>Cylicocyclus</taxon>
    </lineage>
</organism>
<proteinExistence type="predicted"/>
<dbReference type="Proteomes" id="UP001176961">
    <property type="component" value="Unassembled WGS sequence"/>
</dbReference>
<sequence>MKKDSVKYADFYKKYSLFLKKGIIIEMDHSDKESIAKLQLCESSTLKAGNLAKSSPYFELAVFFALQQFDRKLGVEKWAESAAAKAGEKEKEGKVFRDVDKKDLLDWIENTLGSVKVRLLRSFT</sequence>
<dbReference type="Gene3D" id="3.40.50.11260">
    <property type="match status" value="1"/>
</dbReference>
<keyword evidence="2" id="KW-1185">Reference proteome</keyword>
<accession>A0AA36GWU3</accession>
<dbReference type="AlphaFoldDB" id="A0AA36GWU3"/>
<name>A0AA36GWU3_CYLNA</name>